<dbReference type="GeneID" id="94838073"/>
<proteinExistence type="predicted"/>
<dbReference type="AlphaFoldDB" id="A0A1J4KDY8"/>
<dbReference type="PRINTS" id="PR00171">
    <property type="entry name" value="SUGRTRNSPORT"/>
</dbReference>
<dbReference type="Gene3D" id="1.20.1250.20">
    <property type="entry name" value="MFS general substrate transporter like domains"/>
    <property type="match status" value="2"/>
</dbReference>
<feature type="transmembrane region" description="Helical" evidence="5">
    <location>
        <begin position="210"/>
        <end position="233"/>
    </location>
</feature>
<keyword evidence="8" id="KW-1185">Reference proteome</keyword>
<dbReference type="OrthoDB" id="6612291at2759"/>
<dbReference type="FunFam" id="1.20.1250.20:FF:000279">
    <property type="entry name" value="Major facilitator superfamily protein"/>
    <property type="match status" value="1"/>
</dbReference>
<evidence type="ECO:0000313" key="7">
    <source>
        <dbReference type="EMBL" id="OHT07846.1"/>
    </source>
</evidence>
<feature type="transmembrane region" description="Helical" evidence="5">
    <location>
        <begin position="370"/>
        <end position="390"/>
    </location>
</feature>
<feature type="transmembrane region" description="Helical" evidence="5">
    <location>
        <begin position="7"/>
        <end position="28"/>
    </location>
</feature>
<comment type="caution">
    <text evidence="7">The sequence shown here is derived from an EMBL/GenBank/DDBJ whole genome shotgun (WGS) entry which is preliminary data.</text>
</comment>
<dbReference type="PROSITE" id="PS00216">
    <property type="entry name" value="SUGAR_TRANSPORT_1"/>
    <property type="match status" value="1"/>
</dbReference>
<dbReference type="GO" id="GO:0022857">
    <property type="term" value="F:transmembrane transporter activity"/>
    <property type="evidence" value="ECO:0007669"/>
    <property type="project" value="InterPro"/>
</dbReference>
<evidence type="ECO:0000256" key="2">
    <source>
        <dbReference type="ARBA" id="ARBA00022692"/>
    </source>
</evidence>
<feature type="transmembrane region" description="Helical" evidence="5">
    <location>
        <begin position="278"/>
        <end position="296"/>
    </location>
</feature>
<dbReference type="EMBL" id="MLAK01000684">
    <property type="protein sequence ID" value="OHT07846.1"/>
    <property type="molecule type" value="Genomic_DNA"/>
</dbReference>
<organism evidence="7 8">
    <name type="scientific">Tritrichomonas foetus</name>
    <dbReference type="NCBI Taxonomy" id="1144522"/>
    <lineage>
        <taxon>Eukaryota</taxon>
        <taxon>Metamonada</taxon>
        <taxon>Parabasalia</taxon>
        <taxon>Tritrichomonadida</taxon>
        <taxon>Tritrichomonadidae</taxon>
        <taxon>Tritrichomonas</taxon>
    </lineage>
</organism>
<evidence type="ECO:0000313" key="8">
    <source>
        <dbReference type="Proteomes" id="UP000179807"/>
    </source>
</evidence>
<feature type="domain" description="Major facilitator superfamily (MFS) profile" evidence="6">
    <location>
        <begin position="10"/>
        <end position="396"/>
    </location>
</feature>
<dbReference type="PROSITE" id="PS50850">
    <property type="entry name" value="MFS"/>
    <property type="match status" value="1"/>
</dbReference>
<dbReference type="InterPro" id="IPR036259">
    <property type="entry name" value="MFS_trans_sf"/>
</dbReference>
<dbReference type="SUPFAM" id="SSF103473">
    <property type="entry name" value="MFS general substrate transporter"/>
    <property type="match status" value="1"/>
</dbReference>
<evidence type="ECO:0000256" key="4">
    <source>
        <dbReference type="ARBA" id="ARBA00023136"/>
    </source>
</evidence>
<dbReference type="PANTHER" id="PTHR48021">
    <property type="match status" value="1"/>
</dbReference>
<dbReference type="GO" id="GO:0016020">
    <property type="term" value="C:membrane"/>
    <property type="evidence" value="ECO:0007669"/>
    <property type="project" value="UniProtKB-SubCell"/>
</dbReference>
<keyword evidence="4 5" id="KW-0472">Membrane</keyword>
<reference evidence="7" key="1">
    <citation type="submission" date="2016-10" db="EMBL/GenBank/DDBJ databases">
        <authorList>
            <person name="Benchimol M."/>
            <person name="Almeida L.G."/>
            <person name="Vasconcelos A.T."/>
            <person name="Perreira-Neves A."/>
            <person name="Rosa I.A."/>
            <person name="Tasca T."/>
            <person name="Bogo M.R."/>
            <person name="de Souza W."/>
        </authorList>
    </citation>
    <scope>NUCLEOTIDE SEQUENCE [LARGE SCALE GENOMIC DNA]</scope>
    <source>
        <strain evidence="7">K</strain>
    </source>
</reference>
<keyword evidence="3 5" id="KW-1133">Transmembrane helix</keyword>
<sequence>MVLCSKHLLYALIICFGPFTFGHIVAYPSPTGPEIRKVHGLSDTSLEWSFYNGVSSLTAIVGPFLSEFLLRLFKNSRKKTCFALSVVCTFLWCLNLITKLNIWAGIFARALIGFVLGAFSSISPMFLVEIAPEGASGFYGSMNQLALVFSSIILNCLGPHLNYLELSLYCACFPLVESILIWFVPEPSSGSSTEERASTGQKESIFQRKYAPGLIIGIVMMLFQQFCGINAVVTNLVDLMNQSGLNFDPCYQAGIVQSSQCIAVLVGGILVDKLGRKAIWMISSGIVALFLLIFALNTKYNWSTLLPLVSIFLYEFGFGVGFGPIPWFIIPEYFNYEVRSIATGICTAVNWTCAFAIIFLWPLMKEGMGMFGSFLFFMVVAIGAFFFGLFNISEPKPATTSVLDTNIPLTVDGA</sequence>
<feature type="transmembrane region" description="Helical" evidence="5">
    <location>
        <begin position="48"/>
        <end position="70"/>
    </location>
</feature>
<dbReference type="Pfam" id="PF00083">
    <property type="entry name" value="Sugar_tr"/>
    <property type="match status" value="2"/>
</dbReference>
<dbReference type="InterPro" id="IPR050549">
    <property type="entry name" value="MFS_Trehalose_Transporter"/>
</dbReference>
<dbReference type="PANTHER" id="PTHR48021:SF1">
    <property type="entry name" value="GH07001P-RELATED"/>
    <property type="match status" value="1"/>
</dbReference>
<evidence type="ECO:0000256" key="5">
    <source>
        <dbReference type="SAM" id="Phobius"/>
    </source>
</evidence>
<feature type="transmembrane region" description="Helical" evidence="5">
    <location>
        <begin position="308"/>
        <end position="329"/>
    </location>
</feature>
<accession>A0A1J4KDY8</accession>
<dbReference type="InterPro" id="IPR005828">
    <property type="entry name" value="MFS_sugar_transport-like"/>
</dbReference>
<protein>
    <submittedName>
        <fullName evidence="7">Major facilitator superfamily transporter</fullName>
    </submittedName>
</protein>
<feature type="transmembrane region" description="Helical" evidence="5">
    <location>
        <begin position="140"/>
        <end position="160"/>
    </location>
</feature>
<feature type="transmembrane region" description="Helical" evidence="5">
    <location>
        <begin position="341"/>
        <end position="364"/>
    </location>
</feature>
<keyword evidence="2 5" id="KW-0812">Transmembrane</keyword>
<comment type="subcellular location">
    <subcellularLocation>
        <location evidence="1">Membrane</location>
        <topology evidence="1">Multi-pass membrane protein</topology>
    </subcellularLocation>
</comment>
<dbReference type="RefSeq" id="XP_068360982.1">
    <property type="nucleotide sequence ID" value="XM_068503369.1"/>
</dbReference>
<dbReference type="Proteomes" id="UP000179807">
    <property type="component" value="Unassembled WGS sequence"/>
</dbReference>
<evidence type="ECO:0000256" key="1">
    <source>
        <dbReference type="ARBA" id="ARBA00004141"/>
    </source>
</evidence>
<dbReference type="InterPro" id="IPR020846">
    <property type="entry name" value="MFS_dom"/>
</dbReference>
<feature type="transmembrane region" description="Helical" evidence="5">
    <location>
        <begin position="106"/>
        <end position="128"/>
    </location>
</feature>
<evidence type="ECO:0000256" key="3">
    <source>
        <dbReference type="ARBA" id="ARBA00022989"/>
    </source>
</evidence>
<dbReference type="VEuPathDB" id="TrichDB:TRFO_23790"/>
<evidence type="ECO:0000259" key="6">
    <source>
        <dbReference type="PROSITE" id="PS50850"/>
    </source>
</evidence>
<dbReference type="InterPro" id="IPR005829">
    <property type="entry name" value="Sugar_transporter_CS"/>
</dbReference>
<gene>
    <name evidence="7" type="ORF">TRFO_23790</name>
</gene>
<dbReference type="InterPro" id="IPR003663">
    <property type="entry name" value="Sugar/inositol_transpt"/>
</dbReference>
<name>A0A1J4KDY8_9EUKA</name>